<evidence type="ECO:0000313" key="2">
    <source>
        <dbReference type="EMBL" id="MCZ4584299.1"/>
    </source>
</evidence>
<reference evidence="3" key="2">
    <citation type="submission" date="2023-07" db="EMBL/GenBank/DDBJ databases">
        <title>Genomic analysis of Rhodococcus opacus VOC-14 with glycol ethers degradation activity.</title>
        <authorList>
            <person name="Narkevich D.A."/>
            <person name="Hlushen A.M."/>
            <person name="Akhremchuk A.E."/>
            <person name="Sikolenko M.A."/>
            <person name="Valentovich L.N."/>
        </authorList>
    </citation>
    <scope>NUCLEOTIDE SEQUENCE</scope>
    <source>
        <strain evidence="3">VOC-14</strain>
    </source>
</reference>
<dbReference type="Proteomes" id="UP001231166">
    <property type="component" value="Chromosome"/>
</dbReference>
<gene>
    <name evidence="2" type="ORF">O4328_11490</name>
    <name evidence="3" type="ORF">Q5707_18340</name>
</gene>
<keyword evidence="1" id="KW-0472">Membrane</keyword>
<dbReference type="EMBL" id="CP130953">
    <property type="protein sequence ID" value="WLF50813.1"/>
    <property type="molecule type" value="Genomic_DNA"/>
</dbReference>
<accession>A0AAX3YRS1</accession>
<feature type="transmembrane region" description="Helical" evidence="1">
    <location>
        <begin position="57"/>
        <end position="79"/>
    </location>
</feature>
<keyword evidence="1" id="KW-1133">Transmembrane helix</keyword>
<evidence type="ECO:0000313" key="5">
    <source>
        <dbReference type="Proteomes" id="UP001231166"/>
    </source>
</evidence>
<evidence type="ECO:0000313" key="3">
    <source>
        <dbReference type="EMBL" id="WLF50813.1"/>
    </source>
</evidence>
<evidence type="ECO:0000313" key="4">
    <source>
        <dbReference type="Proteomes" id="UP001066327"/>
    </source>
</evidence>
<sequence>MQARYLEARDLRWPWVAAATVVGLAALSVTSPLTVLGGAATIVFIGLGIFRNPHHRVVGAAIVSVGVGLMVPGLPALLLHGVNSL</sequence>
<dbReference type="EMBL" id="JAPWIS010000005">
    <property type="protein sequence ID" value="MCZ4584299.1"/>
    <property type="molecule type" value="Genomic_DNA"/>
</dbReference>
<keyword evidence="4" id="KW-1185">Reference proteome</keyword>
<keyword evidence="1" id="KW-0812">Transmembrane</keyword>
<name>A0AAX3YRS1_RHOOP</name>
<dbReference type="Proteomes" id="UP001066327">
    <property type="component" value="Unassembled WGS sequence"/>
</dbReference>
<protein>
    <recommendedName>
        <fullName evidence="6">FUSC family protein</fullName>
    </recommendedName>
</protein>
<proteinExistence type="predicted"/>
<feature type="transmembrane region" description="Helical" evidence="1">
    <location>
        <begin position="15"/>
        <end position="45"/>
    </location>
</feature>
<evidence type="ECO:0008006" key="6">
    <source>
        <dbReference type="Google" id="ProtNLM"/>
    </source>
</evidence>
<organism evidence="3 5">
    <name type="scientific">Rhodococcus opacus</name>
    <name type="common">Nocardia opaca</name>
    <dbReference type="NCBI Taxonomy" id="37919"/>
    <lineage>
        <taxon>Bacteria</taxon>
        <taxon>Bacillati</taxon>
        <taxon>Actinomycetota</taxon>
        <taxon>Actinomycetes</taxon>
        <taxon>Mycobacteriales</taxon>
        <taxon>Nocardiaceae</taxon>
        <taxon>Rhodococcus</taxon>
    </lineage>
</organism>
<dbReference type="RefSeq" id="WP_005563417.1">
    <property type="nucleotide sequence ID" value="NZ_CAJUXZ010000012.1"/>
</dbReference>
<evidence type="ECO:0000256" key="1">
    <source>
        <dbReference type="SAM" id="Phobius"/>
    </source>
</evidence>
<dbReference type="AlphaFoldDB" id="A0AAX3YRS1"/>
<reference evidence="2" key="1">
    <citation type="submission" date="2022-12" db="EMBL/GenBank/DDBJ databases">
        <authorList>
            <person name="Krivoruchko A.V."/>
            <person name="Elkin A."/>
        </authorList>
    </citation>
    <scope>NUCLEOTIDE SEQUENCE</scope>
    <source>
        <strain evidence="2">IEGM 249</strain>
    </source>
</reference>